<feature type="domain" description="SpoVT-AbrB" evidence="1">
    <location>
        <begin position="9"/>
        <end position="52"/>
    </location>
</feature>
<gene>
    <name evidence="2" type="ORF">AMQ74_01264</name>
</gene>
<evidence type="ECO:0000313" key="2">
    <source>
        <dbReference type="EMBL" id="KYC50370.1"/>
    </source>
</evidence>
<dbReference type="Proteomes" id="UP000075578">
    <property type="component" value="Unassembled WGS sequence"/>
</dbReference>
<name>A0A150IZE3_9EURY</name>
<dbReference type="GO" id="GO:0003677">
    <property type="term" value="F:DNA binding"/>
    <property type="evidence" value="ECO:0007669"/>
    <property type="project" value="InterPro"/>
</dbReference>
<dbReference type="InterPro" id="IPR007159">
    <property type="entry name" value="SpoVT-AbrB_dom"/>
</dbReference>
<reference evidence="2 3" key="1">
    <citation type="journal article" date="2016" name="ISME J.">
        <title>Chasing the elusive Euryarchaeota class WSA2: genomes reveal a uniquely fastidious methyl-reducing methanogen.</title>
        <authorList>
            <person name="Nobu M.K."/>
            <person name="Narihiro T."/>
            <person name="Kuroda K."/>
            <person name="Mei R."/>
            <person name="Liu W.T."/>
        </authorList>
    </citation>
    <scope>NUCLEOTIDE SEQUENCE [LARGE SCALE GENOMIC DNA]</scope>
    <source>
        <strain evidence="2">U1lsi0528_Bin089</strain>
    </source>
</reference>
<dbReference type="SUPFAM" id="SSF89447">
    <property type="entry name" value="AbrB/MazE/MraZ-like"/>
    <property type="match status" value="1"/>
</dbReference>
<dbReference type="AlphaFoldDB" id="A0A150IZE3"/>
<dbReference type="InterPro" id="IPR037914">
    <property type="entry name" value="SpoVT-AbrB_sf"/>
</dbReference>
<organism evidence="2 3">
    <name type="scientific">Candidatus Methanofastidiosum methylothiophilum</name>
    <dbReference type="NCBI Taxonomy" id="1705564"/>
    <lineage>
        <taxon>Archaea</taxon>
        <taxon>Methanobacteriati</taxon>
        <taxon>Methanobacteriota</taxon>
        <taxon>Stenosarchaea group</taxon>
        <taxon>Candidatus Methanofastidiosia</taxon>
        <taxon>Candidatus Methanofastidiosales</taxon>
        <taxon>Candidatus Methanofastidiosaceae</taxon>
        <taxon>Candidatus Methanofastidiosum</taxon>
    </lineage>
</organism>
<dbReference type="PROSITE" id="PS51740">
    <property type="entry name" value="SPOVT_ABRB"/>
    <property type="match status" value="1"/>
</dbReference>
<proteinExistence type="predicted"/>
<dbReference type="SMART" id="SM00966">
    <property type="entry name" value="SpoVT_AbrB"/>
    <property type="match status" value="1"/>
</dbReference>
<comment type="caution">
    <text evidence="2">The sequence shown here is derived from an EMBL/GenBank/DDBJ whole genome shotgun (WGS) entry which is preliminary data.</text>
</comment>
<accession>A0A150IZE3</accession>
<dbReference type="EMBL" id="LNGD01000082">
    <property type="protein sequence ID" value="KYC50370.1"/>
    <property type="molecule type" value="Genomic_DNA"/>
</dbReference>
<sequence length="91" mass="10583">MSYNLIKKEEIKTIDNQGRLVIPKKWLKEHVKDRTVKIEVTDGEIIIKPYEVEDISDLFDTGIPLESDGSDWNEMKRELILKGLKKEGIDL</sequence>
<protein>
    <recommendedName>
        <fullName evidence="1">SpoVT-AbrB domain-containing protein</fullName>
    </recommendedName>
</protein>
<evidence type="ECO:0000313" key="3">
    <source>
        <dbReference type="Proteomes" id="UP000075578"/>
    </source>
</evidence>
<dbReference type="Gene3D" id="2.10.260.10">
    <property type="match status" value="1"/>
</dbReference>
<evidence type="ECO:0000259" key="1">
    <source>
        <dbReference type="PROSITE" id="PS51740"/>
    </source>
</evidence>